<proteinExistence type="inferred from homology"/>
<dbReference type="EMBL" id="WHUT02000009">
    <property type="protein sequence ID" value="NUB45805.1"/>
    <property type="molecule type" value="Genomic_DNA"/>
</dbReference>
<dbReference type="InterPro" id="IPR018484">
    <property type="entry name" value="FGGY_N"/>
</dbReference>
<feature type="domain" description="Carbohydrate kinase FGGY N-terminal" evidence="4">
    <location>
        <begin position="6"/>
        <end position="240"/>
    </location>
</feature>
<dbReference type="InterPro" id="IPR050406">
    <property type="entry name" value="FGGY_Carb_Kinase"/>
</dbReference>
<dbReference type="InterPro" id="IPR043129">
    <property type="entry name" value="ATPase_NBD"/>
</dbReference>
<reference evidence="6" key="1">
    <citation type="submission" date="2020-05" db="EMBL/GenBank/DDBJ databases">
        <title>Fertoebacter nigrum gen. nov., sp. nov., a new member of the family Rhodobacteraceae.</title>
        <authorList>
            <person name="Szuroczki S."/>
            <person name="Abbaszade G."/>
            <person name="Buni D."/>
            <person name="Schumann P."/>
            <person name="Toth E."/>
        </authorList>
    </citation>
    <scope>NUCLEOTIDE SEQUENCE</scope>
    <source>
        <strain evidence="6">RG-N-1a</strain>
    </source>
</reference>
<organism evidence="6 7">
    <name type="scientific">Fertoeibacter niger</name>
    <dbReference type="NCBI Taxonomy" id="2656921"/>
    <lineage>
        <taxon>Bacteria</taxon>
        <taxon>Pseudomonadati</taxon>
        <taxon>Pseudomonadota</taxon>
        <taxon>Alphaproteobacteria</taxon>
        <taxon>Rhodobacterales</taxon>
        <taxon>Paracoccaceae</taxon>
        <taxon>Fertoeibacter</taxon>
    </lineage>
</organism>
<dbReference type="SUPFAM" id="SSF53067">
    <property type="entry name" value="Actin-like ATPase domain"/>
    <property type="match status" value="1"/>
</dbReference>
<dbReference type="Pfam" id="PF00370">
    <property type="entry name" value="FGGY_N"/>
    <property type="match status" value="1"/>
</dbReference>
<keyword evidence="3 6" id="KW-0418">Kinase</keyword>
<evidence type="ECO:0000256" key="1">
    <source>
        <dbReference type="ARBA" id="ARBA00009156"/>
    </source>
</evidence>
<evidence type="ECO:0000259" key="4">
    <source>
        <dbReference type="Pfam" id="PF00370"/>
    </source>
</evidence>
<accession>A0A8X8H2B7</accession>
<evidence type="ECO:0000259" key="5">
    <source>
        <dbReference type="Pfam" id="PF21546"/>
    </source>
</evidence>
<name>A0A8X8H2B7_9RHOB</name>
<evidence type="ECO:0000313" key="7">
    <source>
        <dbReference type="Proteomes" id="UP000484076"/>
    </source>
</evidence>
<dbReference type="PANTHER" id="PTHR43095">
    <property type="entry name" value="SUGAR KINASE"/>
    <property type="match status" value="1"/>
</dbReference>
<dbReference type="Pfam" id="PF21546">
    <property type="entry name" value="FGGY_C_2"/>
    <property type="match status" value="1"/>
</dbReference>
<evidence type="ECO:0000313" key="6">
    <source>
        <dbReference type="EMBL" id="NUB45805.1"/>
    </source>
</evidence>
<keyword evidence="2" id="KW-0808">Transferase</keyword>
<gene>
    <name evidence="6" type="ORF">GEU84_015505</name>
</gene>
<dbReference type="InterPro" id="IPR049382">
    <property type="entry name" value="FGGY_C_2"/>
</dbReference>
<dbReference type="AlphaFoldDB" id="A0A8X8H2B7"/>
<dbReference type="GO" id="GO:0016301">
    <property type="term" value="F:kinase activity"/>
    <property type="evidence" value="ECO:0007669"/>
    <property type="project" value="UniProtKB-KW"/>
</dbReference>
<dbReference type="CDD" id="cd07772">
    <property type="entry name" value="ASKHA_NBD_FGGY_NaCK-like"/>
    <property type="match status" value="1"/>
</dbReference>
<protein>
    <submittedName>
        <fullName evidence="6">Carbohydrate kinase</fullName>
    </submittedName>
</protein>
<dbReference type="Proteomes" id="UP000484076">
    <property type="component" value="Unassembled WGS sequence"/>
</dbReference>
<sequence length="453" mass="47526">MTRHVAVIDIGKTNAKLALVNRDTLTEIDVVTQPNRVRPGPPYPRFDTEGHWNFVLAGLRDFHARHGIDAISITTHGACAALLAADGTLAAPVLDYEHDGPHATAAAYTALRPDFAETGSPRLALGLNLGAQLHWQFARDPGLLARTAQLVTWPQYWGHRLTGVTATDLCSLGCHTDLWNPAQGALSSLVGRLGLAGKIAAPRKPSDILGPILPAIAAATGLVPGTPVACGIHDSNASLLPHLLARAAPFAVVSTGTWVVTMAVGGSAPPMDAARDTLINVDAFGAPVRSARFMGGREYEVIRHGESPAATPGDMAQVLRDRIMLFPTVEPSSGPFPGRQAEWTQPEPQGGARMAALAFYLALMTAECLAITGADGPVIVEGPFAQNELYCAMLAVATGRAVQRAGSQTGTSIGAALLFGPPARPVKVDPVADPQHRPAMQAYAAEWRGRVGA</sequence>
<feature type="domain" description="Carbohydrate kinase FGGY C-terminal" evidence="5">
    <location>
        <begin position="248"/>
        <end position="420"/>
    </location>
</feature>
<keyword evidence="7" id="KW-1185">Reference proteome</keyword>
<evidence type="ECO:0000256" key="2">
    <source>
        <dbReference type="ARBA" id="ARBA00022679"/>
    </source>
</evidence>
<comment type="similarity">
    <text evidence="1">Belongs to the FGGY kinase family.</text>
</comment>
<dbReference type="RefSeq" id="WP_152827496.1">
    <property type="nucleotide sequence ID" value="NZ_WHUT02000009.1"/>
</dbReference>
<dbReference type="GO" id="GO:0005975">
    <property type="term" value="P:carbohydrate metabolic process"/>
    <property type="evidence" value="ECO:0007669"/>
    <property type="project" value="InterPro"/>
</dbReference>
<dbReference type="Gene3D" id="3.30.420.40">
    <property type="match status" value="2"/>
</dbReference>
<comment type="caution">
    <text evidence="6">The sequence shown here is derived from an EMBL/GenBank/DDBJ whole genome shotgun (WGS) entry which is preliminary data.</text>
</comment>
<dbReference type="PANTHER" id="PTHR43095:SF5">
    <property type="entry name" value="XYLULOSE KINASE"/>
    <property type="match status" value="1"/>
</dbReference>
<evidence type="ECO:0000256" key="3">
    <source>
        <dbReference type="ARBA" id="ARBA00022777"/>
    </source>
</evidence>